<dbReference type="EMBL" id="CM042052">
    <property type="protein sequence ID" value="KAI3718450.1"/>
    <property type="molecule type" value="Genomic_DNA"/>
</dbReference>
<reference evidence="1 2" key="2">
    <citation type="journal article" date="2022" name="Mol. Ecol. Resour.">
        <title>The genomes of chicory, endive, great burdock and yacon provide insights into Asteraceae paleo-polyploidization history and plant inulin production.</title>
        <authorList>
            <person name="Fan W."/>
            <person name="Wang S."/>
            <person name="Wang H."/>
            <person name="Wang A."/>
            <person name="Jiang F."/>
            <person name="Liu H."/>
            <person name="Zhao H."/>
            <person name="Xu D."/>
            <person name="Zhang Y."/>
        </authorList>
    </citation>
    <scope>NUCLEOTIDE SEQUENCE [LARGE SCALE GENOMIC DNA]</scope>
    <source>
        <strain evidence="2">cv. Niubang</strain>
    </source>
</reference>
<reference evidence="2" key="1">
    <citation type="journal article" date="2022" name="Mol. Ecol. Resour.">
        <title>The genomes of chicory, endive, great burdock and yacon provide insights into Asteraceae palaeo-polyploidization history and plant inulin production.</title>
        <authorList>
            <person name="Fan W."/>
            <person name="Wang S."/>
            <person name="Wang H."/>
            <person name="Wang A."/>
            <person name="Jiang F."/>
            <person name="Liu H."/>
            <person name="Zhao H."/>
            <person name="Xu D."/>
            <person name="Zhang Y."/>
        </authorList>
    </citation>
    <scope>NUCLEOTIDE SEQUENCE [LARGE SCALE GENOMIC DNA]</scope>
    <source>
        <strain evidence="2">cv. Niubang</strain>
    </source>
</reference>
<dbReference type="Proteomes" id="UP001055879">
    <property type="component" value="Linkage Group LG06"/>
</dbReference>
<name>A0ACB9BCP6_ARCLA</name>
<gene>
    <name evidence="1" type="ORF">L6452_19322</name>
</gene>
<comment type="caution">
    <text evidence="1">The sequence shown here is derived from an EMBL/GenBank/DDBJ whole genome shotgun (WGS) entry which is preliminary data.</text>
</comment>
<accession>A0ACB9BCP6</accession>
<evidence type="ECO:0000313" key="1">
    <source>
        <dbReference type="EMBL" id="KAI3718450.1"/>
    </source>
</evidence>
<protein>
    <submittedName>
        <fullName evidence="1">Uncharacterized protein</fullName>
    </submittedName>
</protein>
<organism evidence="1 2">
    <name type="scientific">Arctium lappa</name>
    <name type="common">Greater burdock</name>
    <name type="synonym">Lappa major</name>
    <dbReference type="NCBI Taxonomy" id="4217"/>
    <lineage>
        <taxon>Eukaryota</taxon>
        <taxon>Viridiplantae</taxon>
        <taxon>Streptophyta</taxon>
        <taxon>Embryophyta</taxon>
        <taxon>Tracheophyta</taxon>
        <taxon>Spermatophyta</taxon>
        <taxon>Magnoliopsida</taxon>
        <taxon>eudicotyledons</taxon>
        <taxon>Gunneridae</taxon>
        <taxon>Pentapetalae</taxon>
        <taxon>asterids</taxon>
        <taxon>campanulids</taxon>
        <taxon>Asterales</taxon>
        <taxon>Asteraceae</taxon>
        <taxon>Carduoideae</taxon>
        <taxon>Cardueae</taxon>
        <taxon>Arctiinae</taxon>
        <taxon>Arctium</taxon>
    </lineage>
</organism>
<proteinExistence type="predicted"/>
<sequence length="88" mass="10036">MLTSPIIEKFLTMTSTQIRNAEEVGENIKAIADKELNGQTIVAFARAYETTYQRQPETRIFLINGHRTKEGESSHTQLKIDSKKRKAI</sequence>
<keyword evidence="2" id="KW-1185">Reference proteome</keyword>
<evidence type="ECO:0000313" key="2">
    <source>
        <dbReference type="Proteomes" id="UP001055879"/>
    </source>
</evidence>